<dbReference type="Proteomes" id="UP000217564">
    <property type="component" value="Unassembled WGS sequence"/>
</dbReference>
<keyword evidence="1" id="KW-0812">Transmembrane</keyword>
<keyword evidence="1" id="KW-1133">Transmembrane helix</keyword>
<gene>
    <name evidence="3" type="ORF">CIK59_03730</name>
    <name evidence="2" type="ORF">CIK64_12570</name>
</gene>
<keyword evidence="1" id="KW-0472">Membrane</keyword>
<dbReference type="EMBL" id="NRHA01000007">
    <property type="protein sequence ID" value="PCC54628.1"/>
    <property type="molecule type" value="Genomic_DNA"/>
</dbReference>
<evidence type="ECO:0000313" key="4">
    <source>
        <dbReference type="Proteomes" id="UP000217564"/>
    </source>
</evidence>
<reference evidence="4 5" key="1">
    <citation type="journal article" date="2017" name="Elife">
        <title>Extensive horizontal gene transfer in cheese-associated bacteria.</title>
        <authorList>
            <person name="Bonham K.S."/>
            <person name="Wolfe B.E."/>
            <person name="Dutton R.J."/>
        </authorList>
    </citation>
    <scope>NUCLEOTIDE SEQUENCE [LARGE SCALE GENOMIC DNA]</scope>
    <source>
        <strain evidence="3 5">738_8</strain>
        <strain evidence="2 4">947_7</strain>
    </source>
</reference>
<evidence type="ECO:0000256" key="1">
    <source>
        <dbReference type="SAM" id="Phobius"/>
    </source>
</evidence>
<organism evidence="2 4">
    <name type="scientific">Brevibacterium aurantiacum</name>
    <dbReference type="NCBI Taxonomy" id="273384"/>
    <lineage>
        <taxon>Bacteria</taxon>
        <taxon>Bacillati</taxon>
        <taxon>Actinomycetota</taxon>
        <taxon>Actinomycetes</taxon>
        <taxon>Micrococcales</taxon>
        <taxon>Brevibacteriaceae</taxon>
        <taxon>Brevibacterium</taxon>
    </lineage>
</organism>
<protein>
    <submittedName>
        <fullName evidence="2">Uncharacterized protein</fullName>
    </submittedName>
</protein>
<evidence type="ECO:0000313" key="3">
    <source>
        <dbReference type="EMBL" id="PCC54628.1"/>
    </source>
</evidence>
<dbReference type="AlphaFoldDB" id="A0A2A3Z413"/>
<evidence type="ECO:0000313" key="5">
    <source>
        <dbReference type="Proteomes" id="UP000217881"/>
    </source>
</evidence>
<accession>A0A2A3Z413</accession>
<sequence length="89" mass="9724">MPGTKIWPQSLSELQARCARDVLNSVLVCIAIAALFWAINFGTSSSPSVPRLLVTATMPAMIFGDLIRYFRAKRRFDFVQPLPAGASPA</sequence>
<feature type="transmembrane region" description="Helical" evidence="1">
    <location>
        <begin position="21"/>
        <end position="39"/>
    </location>
</feature>
<name>A0A2A3Z413_BREAU</name>
<evidence type="ECO:0000313" key="2">
    <source>
        <dbReference type="EMBL" id="PCC46115.1"/>
    </source>
</evidence>
<feature type="transmembrane region" description="Helical" evidence="1">
    <location>
        <begin position="51"/>
        <end position="70"/>
    </location>
</feature>
<comment type="caution">
    <text evidence="2">The sequence shown here is derived from an EMBL/GenBank/DDBJ whole genome shotgun (WGS) entry which is preliminary data.</text>
</comment>
<dbReference type="EMBL" id="NRGP01000017">
    <property type="protein sequence ID" value="PCC46115.1"/>
    <property type="molecule type" value="Genomic_DNA"/>
</dbReference>
<proteinExistence type="predicted"/>
<dbReference type="Proteomes" id="UP000217881">
    <property type="component" value="Unassembled WGS sequence"/>
</dbReference>